<sequence length="64" mass="7356">MNINYDKNIILIVNCIRSEHSERSDECIDFTMLITSRNNAPIPKFGGGFRCKSEYLWCIIGVKS</sequence>
<keyword evidence="2" id="KW-1185">Reference proteome</keyword>
<protein>
    <submittedName>
        <fullName evidence="1">Uncharacterized protein</fullName>
    </submittedName>
</protein>
<accession>A0A6G0Z969</accession>
<reference evidence="1 2" key="1">
    <citation type="submission" date="2019-08" db="EMBL/GenBank/DDBJ databases">
        <title>Whole genome of Aphis craccivora.</title>
        <authorList>
            <person name="Voronova N.V."/>
            <person name="Shulinski R.S."/>
            <person name="Bandarenka Y.V."/>
            <person name="Zhorov D.G."/>
            <person name="Warner D."/>
        </authorList>
    </citation>
    <scope>NUCLEOTIDE SEQUENCE [LARGE SCALE GENOMIC DNA]</scope>
    <source>
        <strain evidence="1">180601</strain>
        <tissue evidence="1">Whole Body</tissue>
    </source>
</reference>
<dbReference type="Proteomes" id="UP000478052">
    <property type="component" value="Unassembled WGS sequence"/>
</dbReference>
<comment type="caution">
    <text evidence="1">The sequence shown here is derived from an EMBL/GenBank/DDBJ whole genome shotgun (WGS) entry which is preliminary data.</text>
</comment>
<evidence type="ECO:0000313" key="1">
    <source>
        <dbReference type="EMBL" id="KAF0767057.1"/>
    </source>
</evidence>
<dbReference type="AlphaFoldDB" id="A0A6G0Z969"/>
<name>A0A6G0Z969_APHCR</name>
<organism evidence="1 2">
    <name type="scientific">Aphis craccivora</name>
    <name type="common">Cowpea aphid</name>
    <dbReference type="NCBI Taxonomy" id="307492"/>
    <lineage>
        <taxon>Eukaryota</taxon>
        <taxon>Metazoa</taxon>
        <taxon>Ecdysozoa</taxon>
        <taxon>Arthropoda</taxon>
        <taxon>Hexapoda</taxon>
        <taxon>Insecta</taxon>
        <taxon>Pterygota</taxon>
        <taxon>Neoptera</taxon>
        <taxon>Paraneoptera</taxon>
        <taxon>Hemiptera</taxon>
        <taxon>Sternorrhyncha</taxon>
        <taxon>Aphidomorpha</taxon>
        <taxon>Aphidoidea</taxon>
        <taxon>Aphididae</taxon>
        <taxon>Aphidini</taxon>
        <taxon>Aphis</taxon>
        <taxon>Aphis</taxon>
    </lineage>
</organism>
<proteinExistence type="predicted"/>
<dbReference type="EMBL" id="VUJU01001050">
    <property type="protein sequence ID" value="KAF0767057.1"/>
    <property type="molecule type" value="Genomic_DNA"/>
</dbReference>
<evidence type="ECO:0000313" key="2">
    <source>
        <dbReference type="Proteomes" id="UP000478052"/>
    </source>
</evidence>
<gene>
    <name evidence="1" type="ORF">FWK35_00024328</name>
</gene>